<dbReference type="Pfam" id="PF00823">
    <property type="entry name" value="PPE"/>
    <property type="match status" value="1"/>
</dbReference>
<dbReference type="InterPro" id="IPR038332">
    <property type="entry name" value="PPE_sf"/>
</dbReference>
<dbReference type="PANTHER" id="PTHR46766:SF1">
    <property type="entry name" value="GLUTAMINE-RICH PROTEIN 2"/>
    <property type="match status" value="1"/>
</dbReference>
<accession>A0ABP8F2G7</accession>
<comment type="caution">
    <text evidence="3">The sequence shown here is derived from an EMBL/GenBank/DDBJ whole genome shotgun (WGS) entry which is preliminary data.</text>
</comment>
<evidence type="ECO:0000313" key="4">
    <source>
        <dbReference type="Proteomes" id="UP001501417"/>
    </source>
</evidence>
<dbReference type="InterPro" id="IPR000030">
    <property type="entry name" value="PPE_dom"/>
</dbReference>
<protein>
    <submittedName>
        <fullName evidence="3">Type VII secretion system ESX-5 target PPE26</fullName>
    </submittedName>
</protein>
<dbReference type="PANTHER" id="PTHR46766">
    <property type="entry name" value="GLUTAMINE-RICH PROTEIN 2"/>
    <property type="match status" value="1"/>
</dbReference>
<gene>
    <name evidence="3" type="ORF">GCM10023161_41390</name>
</gene>
<keyword evidence="4" id="KW-1185">Reference proteome</keyword>
<dbReference type="SUPFAM" id="SSF140459">
    <property type="entry name" value="PE/PPE dimer-like"/>
    <property type="match status" value="1"/>
</dbReference>
<evidence type="ECO:0000313" key="3">
    <source>
        <dbReference type="EMBL" id="GAA4293226.1"/>
    </source>
</evidence>
<reference evidence="4" key="1">
    <citation type="journal article" date="2019" name="Int. J. Syst. Evol. Microbiol.">
        <title>The Global Catalogue of Microorganisms (GCM) 10K type strain sequencing project: providing services to taxonomists for standard genome sequencing and annotation.</title>
        <authorList>
            <consortium name="The Broad Institute Genomics Platform"/>
            <consortium name="The Broad Institute Genome Sequencing Center for Infectious Disease"/>
            <person name="Wu L."/>
            <person name="Ma J."/>
        </authorList>
    </citation>
    <scope>NUCLEOTIDE SEQUENCE [LARGE SCALE GENOMIC DNA]</scope>
    <source>
        <strain evidence="4">JCM 17782</strain>
    </source>
</reference>
<sequence>MDLFAPPEVTSTLIHSGPGAGSLIEAAGAWQNLGVELENSVAVYASALSSLIDSWDGPSSMAMLQAVQPYLIWLRTTAQQAQQMATSAESAAVAFTAVRSAVVHPSVVAANRTRLAQLLATNRFGQNTAAIAATQDEYQTMWANNSAAMTRYQAASSQATTSLSQFNSPLAISNPTGTLNQNAAVSNASLLSSASSTGNIIDSLGVTPFDPNAGWFSYWSTWGNQFISSGFPINLLSYLAQNTSAQALQGVGSDIGLGLSEGEGALASSVTRLASALQAAPGGAAAGAMGVGVSLGKLTAPPAVVGLLPATQTPVQLASSVSPLPADAGLTGMPLMPMMAPATNSAGSGWRKRKQQKFEDLEYGAELPKKVIHRPPSGG</sequence>
<evidence type="ECO:0000259" key="2">
    <source>
        <dbReference type="Pfam" id="PF00823"/>
    </source>
</evidence>
<name>A0ABP8F2G7_9MYCO</name>
<organism evidence="3 4">
    <name type="scientific">Mycobacterium paraffinicum</name>
    <dbReference type="NCBI Taxonomy" id="53378"/>
    <lineage>
        <taxon>Bacteria</taxon>
        <taxon>Bacillati</taxon>
        <taxon>Actinomycetota</taxon>
        <taxon>Actinomycetes</taxon>
        <taxon>Mycobacteriales</taxon>
        <taxon>Mycobacteriaceae</taxon>
        <taxon>Mycobacterium</taxon>
    </lineage>
</organism>
<dbReference type="Proteomes" id="UP001501417">
    <property type="component" value="Unassembled WGS sequence"/>
</dbReference>
<dbReference type="RefSeq" id="WP_264044438.1">
    <property type="nucleotide sequence ID" value="NZ_BAABGF010000043.1"/>
</dbReference>
<dbReference type="Gene3D" id="1.20.1260.20">
    <property type="entry name" value="PPE superfamily"/>
    <property type="match status" value="1"/>
</dbReference>
<proteinExistence type="inferred from homology"/>
<comment type="similarity">
    <text evidence="1">Belongs to the mycobacterial PPE family.</text>
</comment>
<dbReference type="EMBL" id="BAABGF010000043">
    <property type="protein sequence ID" value="GAA4293226.1"/>
    <property type="molecule type" value="Genomic_DNA"/>
</dbReference>
<feature type="domain" description="PPE" evidence="2">
    <location>
        <begin position="5"/>
        <end position="163"/>
    </location>
</feature>
<evidence type="ECO:0000256" key="1">
    <source>
        <dbReference type="ARBA" id="ARBA00010652"/>
    </source>
</evidence>